<protein>
    <submittedName>
        <fullName evidence="2">Putative membrane protein</fullName>
    </submittedName>
</protein>
<dbReference type="Proteomes" id="UP000294664">
    <property type="component" value="Unassembled WGS sequence"/>
</dbReference>
<comment type="caution">
    <text evidence="2">The sequence shown here is derived from an EMBL/GenBank/DDBJ whole genome shotgun (WGS) entry which is preliminary data.</text>
</comment>
<gene>
    <name evidence="2" type="ORF">EDC64_106205</name>
</gene>
<name>A0A4R3LW04_9HYPH</name>
<keyword evidence="1" id="KW-1133">Transmembrane helix</keyword>
<accession>A0A4R3LW04</accession>
<organism evidence="2 3">
    <name type="scientific">Aquabacter spiritensis</name>
    <dbReference type="NCBI Taxonomy" id="933073"/>
    <lineage>
        <taxon>Bacteria</taxon>
        <taxon>Pseudomonadati</taxon>
        <taxon>Pseudomonadota</taxon>
        <taxon>Alphaproteobacteria</taxon>
        <taxon>Hyphomicrobiales</taxon>
        <taxon>Xanthobacteraceae</taxon>
        <taxon>Aquabacter</taxon>
    </lineage>
</organism>
<dbReference type="EMBL" id="SMAI01000006">
    <property type="protein sequence ID" value="TCT04772.1"/>
    <property type="molecule type" value="Genomic_DNA"/>
</dbReference>
<feature type="transmembrane region" description="Helical" evidence="1">
    <location>
        <begin position="43"/>
        <end position="64"/>
    </location>
</feature>
<keyword evidence="1" id="KW-0812">Transmembrane</keyword>
<keyword evidence="1" id="KW-0472">Membrane</keyword>
<dbReference type="AlphaFoldDB" id="A0A4R3LW04"/>
<keyword evidence="3" id="KW-1185">Reference proteome</keyword>
<dbReference type="InterPro" id="IPR018687">
    <property type="entry name" value="DUF2177_membr"/>
</dbReference>
<dbReference type="Pfam" id="PF09945">
    <property type="entry name" value="DUF2177"/>
    <property type="match status" value="1"/>
</dbReference>
<evidence type="ECO:0000256" key="1">
    <source>
        <dbReference type="SAM" id="Phobius"/>
    </source>
</evidence>
<dbReference type="OrthoDB" id="166547at2"/>
<dbReference type="RefSeq" id="WP_132031571.1">
    <property type="nucleotide sequence ID" value="NZ_SMAI01000006.1"/>
</dbReference>
<feature type="transmembrane region" description="Helical" evidence="1">
    <location>
        <begin position="12"/>
        <end position="31"/>
    </location>
</feature>
<reference evidence="2 3" key="1">
    <citation type="submission" date="2019-03" db="EMBL/GenBank/DDBJ databases">
        <title>Genomic Encyclopedia of Type Strains, Phase IV (KMG-IV): sequencing the most valuable type-strain genomes for metagenomic binning, comparative biology and taxonomic classification.</title>
        <authorList>
            <person name="Goeker M."/>
        </authorList>
    </citation>
    <scope>NUCLEOTIDE SEQUENCE [LARGE SCALE GENOMIC DNA]</scope>
    <source>
        <strain evidence="2 3">DSM 9035</strain>
    </source>
</reference>
<feature type="transmembrane region" description="Helical" evidence="1">
    <location>
        <begin position="76"/>
        <end position="91"/>
    </location>
</feature>
<proteinExistence type="predicted"/>
<evidence type="ECO:0000313" key="3">
    <source>
        <dbReference type="Proteomes" id="UP000294664"/>
    </source>
</evidence>
<sequence>MTRIAISYVSTGLVFLALDAVWLTVMGRVLYLPALGPMLQQPFNMAPAVLFYLIYVAGIVFFAVEPAAQSGQWSTALLRGAVLGFVAYATYDLTNQATLKGWPVLVTMADLAWGTLVTGASALLGHVLSGVILGWLGR</sequence>
<feature type="transmembrane region" description="Helical" evidence="1">
    <location>
        <begin position="111"/>
        <end position="136"/>
    </location>
</feature>
<evidence type="ECO:0000313" key="2">
    <source>
        <dbReference type="EMBL" id="TCT04772.1"/>
    </source>
</evidence>